<reference evidence="1 2" key="1">
    <citation type="submission" date="2018-06" db="EMBL/GenBank/DDBJ databases">
        <authorList>
            <person name="Searcy Z.E."/>
            <person name="Delesalle V.A."/>
            <person name="Garlena R.A."/>
            <person name="Russell D.A."/>
            <person name="Pope W.H."/>
            <person name="Jacobs-Sera D."/>
            <person name="Hatfull G.F."/>
        </authorList>
    </citation>
    <scope>NUCLEOTIDE SEQUENCE [LARGE SCALE GENOMIC DNA]</scope>
</reference>
<dbReference type="KEGG" id="vg:54998509"/>
<evidence type="ECO:0000313" key="1">
    <source>
        <dbReference type="EMBL" id="AXN53561.1"/>
    </source>
</evidence>
<sequence>MCPNKIPDSVGLLALKVLVPLQFSMFALPSAEVPSSAGYTHTTTRNHYAL</sequence>
<name>A0A346FCU7_9CAUD</name>
<dbReference type="RefSeq" id="YP_009807628.1">
    <property type="nucleotide sequence ID" value="NC_048027.1"/>
</dbReference>
<protein>
    <submittedName>
        <fullName evidence="1">Uncharacterized protein</fullName>
    </submittedName>
</protein>
<dbReference type="Proteomes" id="UP000259952">
    <property type="component" value="Segment"/>
</dbReference>
<accession>A0A346FCU7</accession>
<proteinExistence type="predicted"/>
<organism evidence="1 2">
    <name type="scientific">Gordonia phage Fryberger</name>
    <dbReference type="NCBI Taxonomy" id="2250392"/>
    <lineage>
        <taxon>Viruses</taxon>
        <taxon>Duplodnaviria</taxon>
        <taxon>Heunggongvirae</taxon>
        <taxon>Uroviricota</taxon>
        <taxon>Caudoviricetes</taxon>
        <taxon>Ronaldovirus</taxon>
        <taxon>Ronaldovirus fryberger</taxon>
    </lineage>
</organism>
<dbReference type="EMBL" id="MH479913">
    <property type="protein sequence ID" value="AXN53561.1"/>
    <property type="molecule type" value="Genomic_DNA"/>
</dbReference>
<dbReference type="GeneID" id="54998509"/>
<keyword evidence="2" id="KW-1185">Reference proteome</keyword>
<evidence type="ECO:0000313" key="2">
    <source>
        <dbReference type="Proteomes" id="UP000259952"/>
    </source>
</evidence>
<gene>
    <name evidence="1" type="primary">76</name>
    <name evidence="1" type="ORF">SEA_FRYBERGER_76</name>
</gene>